<dbReference type="Pfam" id="PF00057">
    <property type="entry name" value="Ldl_recept_a"/>
    <property type="match status" value="5"/>
</dbReference>
<feature type="domain" description="ShKT" evidence="15">
    <location>
        <begin position="529"/>
        <end position="563"/>
    </location>
</feature>
<keyword evidence="4 13" id="KW-0732">Signal</keyword>
<evidence type="ECO:0000256" key="12">
    <source>
        <dbReference type="SAM" id="MobiDB-lite"/>
    </source>
</evidence>
<dbReference type="InterPro" id="IPR002172">
    <property type="entry name" value="LDrepeatLR_classA_rpt"/>
</dbReference>
<feature type="domain" description="ShKT" evidence="15">
    <location>
        <begin position="687"/>
        <end position="719"/>
    </location>
</feature>
<evidence type="ECO:0000256" key="9">
    <source>
        <dbReference type="ARBA" id="ARBA00023180"/>
    </source>
</evidence>
<evidence type="ECO:0000256" key="4">
    <source>
        <dbReference type="ARBA" id="ARBA00022729"/>
    </source>
</evidence>
<evidence type="ECO:0000256" key="5">
    <source>
        <dbReference type="ARBA" id="ARBA00022737"/>
    </source>
</evidence>
<dbReference type="EMBL" id="NEDP02001809">
    <property type="protein sequence ID" value="OWF52408.1"/>
    <property type="molecule type" value="Genomic_DNA"/>
</dbReference>
<dbReference type="SMART" id="SM00034">
    <property type="entry name" value="CLECT"/>
    <property type="match status" value="1"/>
</dbReference>
<feature type="domain" description="C-type lectin" evidence="14">
    <location>
        <begin position="1413"/>
        <end position="1525"/>
    </location>
</feature>
<dbReference type="OrthoDB" id="10029595at2759"/>
<dbReference type="PANTHER" id="PTHR24270">
    <property type="entry name" value="LOW-DENSITY LIPOPROTEIN RECEPTOR-RELATED"/>
    <property type="match status" value="1"/>
</dbReference>
<dbReference type="Gene3D" id="4.10.400.10">
    <property type="entry name" value="Low-density Lipoprotein Receptor"/>
    <property type="match status" value="4"/>
</dbReference>
<dbReference type="SUPFAM" id="SSF56436">
    <property type="entry name" value="C-type lectin-like"/>
    <property type="match status" value="1"/>
</dbReference>
<evidence type="ECO:0000256" key="8">
    <source>
        <dbReference type="ARBA" id="ARBA00023157"/>
    </source>
</evidence>
<feature type="disulfide bond" evidence="10">
    <location>
        <begin position="641"/>
        <end position="656"/>
    </location>
</feature>
<dbReference type="InterPro" id="IPR050685">
    <property type="entry name" value="LDLR"/>
</dbReference>
<reference evidence="16 17" key="1">
    <citation type="journal article" date="2017" name="Nat. Ecol. Evol.">
        <title>Scallop genome provides insights into evolution of bilaterian karyotype and development.</title>
        <authorList>
            <person name="Wang S."/>
            <person name="Zhang J."/>
            <person name="Jiao W."/>
            <person name="Li J."/>
            <person name="Xun X."/>
            <person name="Sun Y."/>
            <person name="Guo X."/>
            <person name="Huan P."/>
            <person name="Dong B."/>
            <person name="Zhang L."/>
            <person name="Hu X."/>
            <person name="Sun X."/>
            <person name="Wang J."/>
            <person name="Zhao C."/>
            <person name="Wang Y."/>
            <person name="Wang D."/>
            <person name="Huang X."/>
            <person name="Wang R."/>
            <person name="Lv J."/>
            <person name="Li Y."/>
            <person name="Zhang Z."/>
            <person name="Liu B."/>
            <person name="Lu W."/>
            <person name="Hui Y."/>
            <person name="Liang J."/>
            <person name="Zhou Z."/>
            <person name="Hou R."/>
            <person name="Li X."/>
            <person name="Liu Y."/>
            <person name="Li H."/>
            <person name="Ning X."/>
            <person name="Lin Y."/>
            <person name="Zhao L."/>
            <person name="Xing Q."/>
            <person name="Dou J."/>
            <person name="Li Y."/>
            <person name="Mao J."/>
            <person name="Guo H."/>
            <person name="Dou H."/>
            <person name="Li T."/>
            <person name="Mu C."/>
            <person name="Jiang W."/>
            <person name="Fu Q."/>
            <person name="Fu X."/>
            <person name="Miao Y."/>
            <person name="Liu J."/>
            <person name="Yu Q."/>
            <person name="Li R."/>
            <person name="Liao H."/>
            <person name="Li X."/>
            <person name="Kong Y."/>
            <person name="Jiang Z."/>
            <person name="Chourrout D."/>
            <person name="Li R."/>
            <person name="Bao Z."/>
        </authorList>
    </citation>
    <scope>NUCLEOTIDE SEQUENCE [LARGE SCALE GENOMIC DNA]</scope>
    <source>
        <strain evidence="16 17">PY_sf001</strain>
    </source>
</reference>
<keyword evidence="7" id="KW-0472">Membrane</keyword>
<dbReference type="InterPro" id="IPR016186">
    <property type="entry name" value="C-type_lectin-like/link_sf"/>
</dbReference>
<feature type="compositionally biased region" description="Polar residues" evidence="12">
    <location>
        <begin position="1285"/>
        <end position="1296"/>
    </location>
</feature>
<feature type="disulfide bond" evidence="10">
    <location>
        <begin position="306"/>
        <end position="318"/>
    </location>
</feature>
<comment type="caution">
    <text evidence="16">The sequence shown here is derived from an EMBL/GenBank/DDBJ whole genome shotgun (WGS) entry which is preliminary data.</text>
</comment>
<feature type="compositionally biased region" description="Polar residues" evidence="12">
    <location>
        <begin position="100"/>
        <end position="149"/>
    </location>
</feature>
<feature type="disulfide bond" evidence="10">
    <location>
        <begin position="325"/>
        <end position="340"/>
    </location>
</feature>
<dbReference type="PROSITE" id="PS50041">
    <property type="entry name" value="C_TYPE_LECTIN_2"/>
    <property type="match status" value="1"/>
</dbReference>
<evidence type="ECO:0000313" key="17">
    <source>
        <dbReference type="Proteomes" id="UP000242188"/>
    </source>
</evidence>
<name>A0A210QUI4_MIZYE</name>
<proteinExistence type="predicted"/>
<feature type="disulfide bond" evidence="11">
    <location>
        <begin position="1264"/>
        <end position="1277"/>
    </location>
</feature>
<feature type="signal peptide" evidence="13">
    <location>
        <begin position="1"/>
        <end position="22"/>
    </location>
</feature>
<dbReference type="InterPro" id="IPR003582">
    <property type="entry name" value="ShKT_dom"/>
</dbReference>
<dbReference type="InterPro" id="IPR023415">
    <property type="entry name" value="LDLR_class-A_CS"/>
</dbReference>
<evidence type="ECO:0000256" key="13">
    <source>
        <dbReference type="SAM" id="SignalP"/>
    </source>
</evidence>
<keyword evidence="5" id="KW-0677">Repeat</keyword>
<keyword evidence="3" id="KW-0812">Transmembrane</keyword>
<feature type="disulfide bond" evidence="11">
    <location>
        <begin position="248"/>
        <end position="282"/>
    </location>
</feature>
<feature type="disulfide bond" evidence="10">
    <location>
        <begin position="46"/>
        <end position="61"/>
    </location>
</feature>
<evidence type="ECO:0000256" key="1">
    <source>
        <dbReference type="ARBA" id="ARBA00004167"/>
    </source>
</evidence>
<dbReference type="InterPro" id="IPR036055">
    <property type="entry name" value="LDL_receptor-like_sf"/>
</dbReference>
<keyword evidence="6" id="KW-1133">Transmembrane helix</keyword>
<feature type="disulfide bond" evidence="10">
    <location>
        <begin position="590"/>
        <end position="608"/>
    </location>
</feature>
<feature type="compositionally biased region" description="Low complexity" evidence="12">
    <location>
        <begin position="88"/>
        <end position="99"/>
    </location>
</feature>
<feature type="domain" description="ShKT" evidence="15">
    <location>
        <begin position="1193"/>
        <end position="1224"/>
    </location>
</feature>
<dbReference type="Gene3D" id="3.10.100.10">
    <property type="entry name" value="Mannose-Binding Protein A, subunit A"/>
    <property type="match status" value="1"/>
</dbReference>
<feature type="domain" description="ShKT" evidence="15">
    <location>
        <begin position="1248"/>
        <end position="1280"/>
    </location>
</feature>
<accession>A0A210QUI4</accession>
<evidence type="ECO:0000256" key="7">
    <source>
        <dbReference type="ARBA" id="ARBA00023136"/>
    </source>
</evidence>
<dbReference type="PROSITE" id="PS51670">
    <property type="entry name" value="SHKT"/>
    <property type="match status" value="6"/>
</dbReference>
<evidence type="ECO:0000256" key="6">
    <source>
        <dbReference type="ARBA" id="ARBA00022989"/>
    </source>
</evidence>
<dbReference type="PROSITE" id="PS01209">
    <property type="entry name" value="LDLRA_1"/>
    <property type="match status" value="3"/>
</dbReference>
<feature type="chain" id="PRO_5012351993" evidence="13">
    <location>
        <begin position="23"/>
        <end position="1529"/>
    </location>
</feature>
<dbReference type="Proteomes" id="UP000242188">
    <property type="component" value="Unassembled WGS sequence"/>
</dbReference>
<evidence type="ECO:0000259" key="15">
    <source>
        <dbReference type="PROSITE" id="PS51670"/>
    </source>
</evidence>
<dbReference type="GO" id="GO:0005886">
    <property type="term" value="C:plasma membrane"/>
    <property type="evidence" value="ECO:0007669"/>
    <property type="project" value="TreeGrafter"/>
</dbReference>
<protein>
    <submittedName>
        <fullName evidence="16">Sortilin-related receptor</fullName>
    </submittedName>
</protein>
<keyword evidence="17" id="KW-1185">Reference proteome</keyword>
<feature type="domain" description="ShKT" evidence="15">
    <location>
        <begin position="391"/>
        <end position="425"/>
    </location>
</feature>
<dbReference type="PROSITE" id="PS50068">
    <property type="entry name" value="LDLRA_2"/>
    <property type="match status" value="5"/>
</dbReference>
<dbReference type="GO" id="GO:0012505">
    <property type="term" value="C:endomembrane system"/>
    <property type="evidence" value="ECO:0007669"/>
    <property type="project" value="UniProtKB-SubCell"/>
</dbReference>
<keyword evidence="8 11" id="KW-1015">Disulfide bond</keyword>
<dbReference type="GO" id="GO:0016192">
    <property type="term" value="P:vesicle-mediated transport"/>
    <property type="evidence" value="ECO:0007669"/>
    <property type="project" value="UniProtKB-ARBA"/>
</dbReference>
<feature type="disulfide bond" evidence="10">
    <location>
        <begin position="622"/>
        <end position="634"/>
    </location>
</feature>
<feature type="disulfide bond" evidence="10">
    <location>
        <begin position="602"/>
        <end position="617"/>
    </location>
</feature>
<gene>
    <name evidence="16" type="ORF">KP79_PYT22145</name>
</gene>
<feature type="disulfide bond" evidence="11">
    <location>
        <begin position="529"/>
        <end position="563"/>
    </location>
</feature>
<dbReference type="FunFam" id="4.10.400.10:FF:000034">
    <property type="entry name" value="Low-density lipoprotein receptor-related protein 2"/>
    <property type="match status" value="3"/>
</dbReference>
<dbReference type="InterPro" id="IPR016187">
    <property type="entry name" value="CTDL_fold"/>
</dbReference>
<organism evidence="16 17">
    <name type="scientific">Mizuhopecten yessoensis</name>
    <name type="common">Japanese scallop</name>
    <name type="synonym">Patinopecten yessoensis</name>
    <dbReference type="NCBI Taxonomy" id="6573"/>
    <lineage>
        <taxon>Eukaryota</taxon>
        <taxon>Metazoa</taxon>
        <taxon>Spiralia</taxon>
        <taxon>Lophotrochozoa</taxon>
        <taxon>Mollusca</taxon>
        <taxon>Bivalvia</taxon>
        <taxon>Autobranchia</taxon>
        <taxon>Pteriomorphia</taxon>
        <taxon>Pectinida</taxon>
        <taxon>Pectinoidea</taxon>
        <taxon>Pectinidae</taxon>
        <taxon>Mizuhopecten</taxon>
    </lineage>
</organism>
<sequence>MASVKSLGLLLSLVLVLHCGYAEVACDGDAIICADTGKCILRKWACDGDKDCEDGTDELNCNDTSTNAKTTASGYSTSTATISKEIVSSSASGTATQSTKPDSVTSPMVSHSTSSMTAGTKGPSTKPETVTSPMISHSTSSMTSGTILPSTTPASVPSSESSTKSRTSISTMTSSSLMETTSTSCVDSLGDTCKYVVRTQKCSSPEVRKNCQKSCGCGHGLSIDIPEPPELTLLMTSSTGIMTSAADCVDVDTTCETLKFTIEICRATESAYKLCRKTCGLCRDTFTEPMTSTSATVAATTESFPCGAHEFYCASGNCITAQWRCDSVEDCSDGSDERGCDANIVRTIQPLIQVTNTPNPTTGRPTEPTTSTLPLAMTSSASVVTTSSRDCIDHISTCDTLIVSIDICNDTESAYTSCRKTCGLCDGISTVLMTSSTHPAHPTDHHACEQNEFLCGTGSCIPSQWRCDSVEDCVDGSDEKACTSNIKTIQPLIDPHSTHAPTSRSTVSMTTLPVMTSSSHVGMTSPSDCVDSNTTCDTLMSSIGICNDTETALKLCRKTCNLCGFNSTDTQTVSLLHSTKEPATCRGFLCGNGHCLPETFHCDGVKDCSDGSDESSCESHTCGTNEFQCQTGSCVPTSWRCDAVEDCSDGSDEKGCSHGGRSLRSIVSWMSRQRPYGIRAASTNKNCHDEFNDEICDFLRPQCHQPDIIEKCRATCGYCDQGIPVVTTPKPLTHSPGTVPHVTATPPPEGATVPGVSVGSFATTNGLTFAPSSAPCSGACCDEMSAEFCVFANQCDSYSVALKCKRTCGLCTPDGTETTKADTTTTPLSGDHFNTTMARRRQVDPSTRPSTTETPADCFDEFNDEICDYLQPQCFNPDIIMKCRKKCGYCGKDIPVVPTQKPFTYSPGTVPHVTVTPGGVTVPHVTVTPGGGTMPAATTNGLTFAPSSAPCSGTCCDEMSAEFCVFANQCDSYSVAIKCKRTCGMCTQDGAVTTKPDTTTTPMPGDEFNTTVERRRQVDSSTLPSATETPDCFDEFNDEICDYLKPQCYNPDIIMKCRKKCGYCGKDIPVVTTQKPFTYSPGTVPHVTVTPGGVTVPGATTNGLTFAPSSAPCSGTCCDEMSAEFCVFTNQCDSYSVALKCKRTCGLCTLDGTLSVSSGTTDMPSTISLHPSSEMSTTSLRPKMTSAVMPSLCEDEDKDNCMDLLLQCSDPAVAQRCQQTCQVCTTDHGDDKQGLKKRLLVQTGNASCTDEADSSFCQFLSDQCSSYAVRSRCLSTCNSCDLATRQPSTSKHSTYPLSPGSAVPSGTTAPNPVTIHPTVGSCVDAISADLCSLLKSQCYSNAVAVNCRHTCNSCHLQAPSTGPTVGTTDSPQSGMSTKGYVVTTGSSIVSTGAPPALVCNKMTDAQTIVADPVHRVCYYHFTQGEKVAEATARCGRVNLHLVHLETEEEELFLNTKLQAAGHADQFWLGLEKIGGQWVWVDGPRHTPVTSETHWEGSDGGTYAYNTPPDHWKPASDSMYYKAVCEDNMP</sequence>
<feature type="region of interest" description="Disordered" evidence="12">
    <location>
        <begin position="1285"/>
        <end position="1309"/>
    </location>
</feature>
<evidence type="ECO:0000313" key="16">
    <source>
        <dbReference type="EMBL" id="OWF52408.1"/>
    </source>
</evidence>
<evidence type="ECO:0000256" key="10">
    <source>
        <dbReference type="PROSITE-ProRule" id="PRU00124"/>
    </source>
</evidence>
<feature type="region of interest" description="Disordered" evidence="12">
    <location>
        <begin position="88"/>
        <end position="175"/>
    </location>
</feature>
<dbReference type="Gene3D" id="2.40.128.620">
    <property type="match status" value="1"/>
</dbReference>
<comment type="subcellular location">
    <subcellularLocation>
        <location evidence="2">Endomembrane system</location>
    </subcellularLocation>
    <subcellularLocation>
        <location evidence="1">Membrane</location>
        <topology evidence="1">Single-pass membrane protein</topology>
    </subcellularLocation>
</comment>
<feature type="disulfide bond" evidence="10">
    <location>
        <begin position="455"/>
        <end position="473"/>
    </location>
</feature>
<feature type="disulfide bond" evidence="10">
    <location>
        <begin position="467"/>
        <end position="482"/>
    </location>
</feature>
<dbReference type="CDD" id="cd00037">
    <property type="entry name" value="CLECT"/>
    <property type="match status" value="1"/>
</dbReference>
<dbReference type="SMART" id="SM00254">
    <property type="entry name" value="ShKT"/>
    <property type="match status" value="13"/>
</dbReference>
<feature type="disulfide bond" evidence="11">
    <location>
        <begin position="391"/>
        <end position="425"/>
    </location>
</feature>
<keyword evidence="16" id="KW-0675">Receptor</keyword>
<feature type="disulfide bond" evidence="10">
    <location>
        <begin position="313"/>
        <end position="331"/>
    </location>
</feature>
<dbReference type="SUPFAM" id="SSF57424">
    <property type="entry name" value="LDL receptor-like module"/>
    <property type="match status" value="5"/>
</dbReference>
<evidence type="ECO:0000259" key="14">
    <source>
        <dbReference type="PROSITE" id="PS50041"/>
    </source>
</evidence>
<feature type="domain" description="ShKT" evidence="15">
    <location>
        <begin position="248"/>
        <end position="282"/>
    </location>
</feature>
<feature type="disulfide bond" evidence="11">
    <location>
        <begin position="1208"/>
        <end position="1221"/>
    </location>
</feature>
<dbReference type="InterPro" id="IPR001304">
    <property type="entry name" value="C-type_lectin-like"/>
</dbReference>
<dbReference type="STRING" id="6573.A0A210QUI4"/>
<feature type="disulfide bond" evidence="11">
    <location>
        <begin position="703"/>
        <end position="716"/>
    </location>
</feature>
<dbReference type="PRINTS" id="PR00261">
    <property type="entry name" value="LDLRECEPTOR"/>
</dbReference>
<evidence type="ECO:0000256" key="11">
    <source>
        <dbReference type="PROSITE-ProRule" id="PRU01005"/>
    </source>
</evidence>
<evidence type="ECO:0000256" key="3">
    <source>
        <dbReference type="ARBA" id="ARBA00022692"/>
    </source>
</evidence>
<evidence type="ECO:0000256" key="2">
    <source>
        <dbReference type="ARBA" id="ARBA00004308"/>
    </source>
</evidence>
<feature type="disulfide bond" evidence="10">
    <location>
        <begin position="629"/>
        <end position="647"/>
    </location>
</feature>
<feature type="disulfide bond" evidence="10">
    <location>
        <begin position="448"/>
        <end position="460"/>
    </location>
</feature>
<feature type="compositionally biased region" description="Low complexity" evidence="12">
    <location>
        <begin position="150"/>
        <end position="175"/>
    </location>
</feature>
<keyword evidence="9" id="KW-0325">Glycoprotein</keyword>
<dbReference type="SMART" id="SM00192">
    <property type="entry name" value="LDLa"/>
    <property type="match status" value="5"/>
</dbReference>
<comment type="caution">
    <text evidence="11">Lacks conserved residue(s) required for the propagation of feature annotation.</text>
</comment>
<dbReference type="CDD" id="cd00112">
    <property type="entry name" value="LDLa"/>
    <property type="match status" value="5"/>
</dbReference>